<comment type="caution">
    <text evidence="8">The sequence shown here is derived from an EMBL/GenBank/DDBJ whole genome shotgun (WGS) entry which is preliminary data.</text>
</comment>
<keyword evidence="9" id="KW-1185">Reference proteome</keyword>
<sequence>MASRLGTQLGEWRATGGVAQSLADRIRMLLLDGRITAGERLPSERSLAAELGRSRATIARAYELLEARGYVTRAHGSGTRAALPAQRIQPPIAADAGVIDFTIASVGSAPGLHAATVRALDRLAGMLGTPGYSLDGLPQLRERIAERYAARGLPTDPSQIVVTSGAMHALTVVLAAFGERGRPALVEQPSFPHAMDALRRTGHRLLPTPVAPAAHGAGTDGGRAGTDGEQAGGGWDASHLIDTLRAHRPALAYLIADFHNPTGATMPELERARLAAVARTTGTLLVVDETCAELDIDRGWTPRPFAAHGPAILIGSMSKIAWGGLRIGWIRTSSAEQTARLLAARPSIDLGTAMLEQCIAIELLDDMDALLERARERLSTGRSAVAAGLAAHLPEVAMPRVPGGLAAWVDLGGPWSTALSLAARDRGLLLPPGPRFAASGVLDRFTRIPISWEPEVTHEAMTRLGDAWRAVHAGERPDTTRLAASAVV</sequence>
<dbReference type="PROSITE" id="PS50949">
    <property type="entry name" value="HTH_GNTR"/>
    <property type="match status" value="1"/>
</dbReference>
<dbReference type="InterPro" id="IPR036388">
    <property type="entry name" value="WH-like_DNA-bd_sf"/>
</dbReference>
<dbReference type="InterPro" id="IPR004839">
    <property type="entry name" value="Aminotransferase_I/II_large"/>
</dbReference>
<feature type="region of interest" description="Disordered" evidence="6">
    <location>
        <begin position="209"/>
        <end position="232"/>
    </location>
</feature>
<dbReference type="EMBL" id="FOZN01000002">
    <property type="protein sequence ID" value="SFS10856.1"/>
    <property type="molecule type" value="Genomic_DNA"/>
</dbReference>
<dbReference type="InterPro" id="IPR015424">
    <property type="entry name" value="PyrdxlP-dep_Trfase"/>
</dbReference>
<name>A0AA94HNB8_9MICO</name>
<protein>
    <submittedName>
        <fullName evidence="8">Transcriptional regulator, GntR family</fullName>
    </submittedName>
</protein>
<keyword evidence="5" id="KW-0804">Transcription</keyword>
<dbReference type="PRINTS" id="PR00035">
    <property type="entry name" value="HTHGNTR"/>
</dbReference>
<dbReference type="GO" id="GO:0003677">
    <property type="term" value="F:DNA binding"/>
    <property type="evidence" value="ECO:0007669"/>
    <property type="project" value="UniProtKB-KW"/>
</dbReference>
<dbReference type="Proteomes" id="UP000198506">
    <property type="component" value="Unassembled WGS sequence"/>
</dbReference>
<accession>A0AA94HNB8</accession>
<evidence type="ECO:0000256" key="5">
    <source>
        <dbReference type="ARBA" id="ARBA00023163"/>
    </source>
</evidence>
<dbReference type="GO" id="GO:0003700">
    <property type="term" value="F:DNA-binding transcription factor activity"/>
    <property type="evidence" value="ECO:0007669"/>
    <property type="project" value="InterPro"/>
</dbReference>
<dbReference type="InterPro" id="IPR036390">
    <property type="entry name" value="WH_DNA-bd_sf"/>
</dbReference>
<evidence type="ECO:0000256" key="4">
    <source>
        <dbReference type="ARBA" id="ARBA00023125"/>
    </source>
</evidence>
<feature type="domain" description="HTH gntR-type" evidence="7">
    <location>
        <begin position="16"/>
        <end position="84"/>
    </location>
</feature>
<organism evidence="8 9">
    <name type="scientific">Agrococcus baldri</name>
    <dbReference type="NCBI Taxonomy" id="153730"/>
    <lineage>
        <taxon>Bacteria</taxon>
        <taxon>Bacillati</taxon>
        <taxon>Actinomycetota</taxon>
        <taxon>Actinomycetes</taxon>
        <taxon>Micrococcales</taxon>
        <taxon>Microbacteriaceae</taxon>
        <taxon>Agrococcus</taxon>
    </lineage>
</organism>
<evidence type="ECO:0000256" key="2">
    <source>
        <dbReference type="ARBA" id="ARBA00022898"/>
    </source>
</evidence>
<dbReference type="InterPro" id="IPR015421">
    <property type="entry name" value="PyrdxlP-dep_Trfase_major"/>
</dbReference>
<feature type="compositionally biased region" description="Gly residues" evidence="6">
    <location>
        <begin position="218"/>
        <end position="232"/>
    </location>
</feature>
<evidence type="ECO:0000256" key="1">
    <source>
        <dbReference type="ARBA" id="ARBA00005384"/>
    </source>
</evidence>
<keyword evidence="2" id="KW-0663">Pyridoxal phosphate</keyword>
<dbReference type="Gene3D" id="1.10.10.10">
    <property type="entry name" value="Winged helix-like DNA-binding domain superfamily/Winged helix DNA-binding domain"/>
    <property type="match status" value="1"/>
</dbReference>
<dbReference type="CDD" id="cd07377">
    <property type="entry name" value="WHTH_GntR"/>
    <property type="match status" value="1"/>
</dbReference>
<dbReference type="GO" id="GO:0030170">
    <property type="term" value="F:pyridoxal phosphate binding"/>
    <property type="evidence" value="ECO:0007669"/>
    <property type="project" value="InterPro"/>
</dbReference>
<evidence type="ECO:0000313" key="9">
    <source>
        <dbReference type="Proteomes" id="UP000198506"/>
    </source>
</evidence>
<evidence type="ECO:0000259" key="7">
    <source>
        <dbReference type="PROSITE" id="PS50949"/>
    </source>
</evidence>
<dbReference type="Pfam" id="PF00392">
    <property type="entry name" value="GntR"/>
    <property type="match status" value="1"/>
</dbReference>
<evidence type="ECO:0000256" key="6">
    <source>
        <dbReference type="SAM" id="MobiDB-lite"/>
    </source>
</evidence>
<dbReference type="SMART" id="SM00345">
    <property type="entry name" value="HTH_GNTR"/>
    <property type="match status" value="1"/>
</dbReference>
<proteinExistence type="inferred from homology"/>
<dbReference type="AlphaFoldDB" id="A0AA94HNB8"/>
<evidence type="ECO:0000313" key="8">
    <source>
        <dbReference type="EMBL" id="SFS10856.1"/>
    </source>
</evidence>
<dbReference type="InterPro" id="IPR051446">
    <property type="entry name" value="HTH_trans_reg/aminotransferase"/>
</dbReference>
<dbReference type="CDD" id="cd00609">
    <property type="entry name" value="AAT_like"/>
    <property type="match status" value="1"/>
</dbReference>
<gene>
    <name evidence="8" type="ORF">SAMN04487783_1471</name>
</gene>
<dbReference type="PANTHER" id="PTHR46577:SF1">
    <property type="entry name" value="HTH-TYPE TRANSCRIPTIONAL REGULATORY PROTEIN GABR"/>
    <property type="match status" value="1"/>
</dbReference>
<dbReference type="Pfam" id="PF00155">
    <property type="entry name" value="Aminotran_1_2"/>
    <property type="match status" value="1"/>
</dbReference>
<dbReference type="SUPFAM" id="SSF53383">
    <property type="entry name" value="PLP-dependent transferases"/>
    <property type="match status" value="1"/>
</dbReference>
<dbReference type="Gene3D" id="3.40.640.10">
    <property type="entry name" value="Type I PLP-dependent aspartate aminotransferase-like (Major domain)"/>
    <property type="match status" value="1"/>
</dbReference>
<keyword evidence="3" id="KW-0805">Transcription regulation</keyword>
<evidence type="ECO:0000256" key="3">
    <source>
        <dbReference type="ARBA" id="ARBA00023015"/>
    </source>
</evidence>
<reference evidence="8 9" key="1">
    <citation type="submission" date="2016-10" db="EMBL/GenBank/DDBJ databases">
        <authorList>
            <person name="Varghese N."/>
            <person name="Submissions S."/>
        </authorList>
    </citation>
    <scope>NUCLEOTIDE SEQUENCE [LARGE SCALE GENOMIC DNA]</scope>
    <source>
        <strain evidence="8 9">IAM 15147</strain>
    </source>
</reference>
<dbReference type="SUPFAM" id="SSF46785">
    <property type="entry name" value="Winged helix' DNA-binding domain"/>
    <property type="match status" value="1"/>
</dbReference>
<dbReference type="InterPro" id="IPR000524">
    <property type="entry name" value="Tscrpt_reg_HTH_GntR"/>
</dbReference>
<dbReference type="PANTHER" id="PTHR46577">
    <property type="entry name" value="HTH-TYPE TRANSCRIPTIONAL REGULATORY PROTEIN GABR"/>
    <property type="match status" value="1"/>
</dbReference>
<comment type="similarity">
    <text evidence="1">In the C-terminal section; belongs to the class-I pyridoxal-phosphate-dependent aminotransferase family.</text>
</comment>
<dbReference type="RefSeq" id="WP_092917304.1">
    <property type="nucleotide sequence ID" value="NZ_FOZN01000002.1"/>
</dbReference>
<keyword evidence="4" id="KW-0238">DNA-binding</keyword>